<dbReference type="InterPro" id="IPR004013">
    <property type="entry name" value="PHP_dom"/>
</dbReference>
<keyword evidence="4 12" id="KW-0548">Nucleotidyltransferase</keyword>
<reference evidence="12" key="1">
    <citation type="submission" date="2022-08" db="EMBL/GenBank/DDBJ databases">
        <title>Novel Bdellovibrio Species Isolated from Svalbard: Designation Bdellovibrio svalbardensis.</title>
        <authorList>
            <person name="Mitchell R.J."/>
            <person name="Choi S.Y."/>
        </authorList>
    </citation>
    <scope>NUCLEOTIDE SEQUENCE</scope>
    <source>
        <strain evidence="12">PAP01</strain>
    </source>
</reference>
<evidence type="ECO:0000256" key="6">
    <source>
        <dbReference type="ARBA" id="ARBA00022763"/>
    </source>
</evidence>
<dbReference type="InterPro" id="IPR023073">
    <property type="entry name" value="DnaE2"/>
</dbReference>
<dbReference type="PANTHER" id="PTHR32294:SF4">
    <property type="entry name" value="ERROR-PRONE DNA POLYMERASE"/>
    <property type="match status" value="1"/>
</dbReference>
<evidence type="ECO:0000259" key="11">
    <source>
        <dbReference type="SMART" id="SM00481"/>
    </source>
</evidence>
<dbReference type="Pfam" id="PF17657">
    <property type="entry name" value="DNA_pol3_finger"/>
    <property type="match status" value="1"/>
</dbReference>
<protein>
    <recommendedName>
        <fullName evidence="1">DNA-directed DNA polymerase</fullName>
        <ecNumber evidence="1">2.7.7.7</ecNumber>
    </recommendedName>
</protein>
<keyword evidence="3 12" id="KW-0808">Transferase</keyword>
<keyword evidence="7" id="KW-0239">DNA-directed DNA polymerase</keyword>
<dbReference type="InterPro" id="IPR012340">
    <property type="entry name" value="NA-bd_OB-fold"/>
</dbReference>
<sequence length="1096" mass="125106">MKNQSGDNLLRQSRSVNSLGTYNGGRSLKEPPSSALVTRHHKQPQVSAPKAKAFVELLARSNFSFLCGASHPEEMVEQAIKLEYDGIALCDLNGLYGVARGYATANSDSTFTASKKPKEGFHYLIGTELTLTDETAITLIPQNKQGYSHLCELLTIGKRQATKGFSSLHLEQVEKYNQDLLCIAIPPISEERYEHLHKVFGDRLYIPIWRDLTWESQEFCKQAFLLEEKYSAQLFVTQRAFMHTSERKPLFDVLTCILHHTTLDNAKDKLIQNAERSLKSLEELSTLWSDRIDLVEKTVEISARSTFSLSEIRYRYPRSNIPNNLTPSEYLRKLAEDGAQWRFPDGVPEKILQQINKELTLIQSLQYEDYFITLKEICQFAQEKGILHQGRGSAANSVVCYCLGLTSVNPTEIDLLFERFISAERREPPDIDIDFEHSRREEVIQHIYQKYDERHAAMVCTVIRFRSRMSIRETAKVFGVPLAKINAMIKFMGRDGMRRLTEDPNVCHQFGMPLEQWKLFLNMAKQVHGFPRHLGIHTGGFLITQDSITEMVPVEKATMNGRYVIQWNKDDVAAIGLMKIDVLSLGMLTCLRKCFDLLKHHKGISFNLATIPQNDKPTYEMICRAETVGVFQIESRAQMNTLPRMKPQNFYDLVVEVAIVRPGPLQGGMVHPYLKRRQGLEKVTYPSPLLEPILKRTHGVPIFQEQVMKIVIAAAGFSPGESDELRRIMSSAWRKRSTMDAIRERILRGFEEHQISREYGEQIYKTIEGFANYGFPESHAASFALLTYASCYLKCRHPDVFACGLLNSQPMGFYAPRTIISEAQQHGVETLPLSIQHSDYDYTLEPNGREILSLRVGLRSLYGVPEQIARSIEDERKLHGPFEDLTDFIRRTSLPKALPRALLVKLAASGAMDCFNVSTRELIWHIESLSLDQGSFLWGKPKESLVQGDFEEDDVESLPFESNWDKLRREYDTKGFSVDAHPMSVLRSYLNVKNQELIQQRYVPYMTSENLKTLPNKRKVRVAGLVGITQRPPTAKGMCFITLEDEHGFINIVIHPEVYQKDRMAIYGKSLLEIHGQVEKVGDIINVRAARVLPLQ</sequence>
<proteinExistence type="inferred from homology"/>
<dbReference type="CDD" id="cd04485">
    <property type="entry name" value="DnaE_OBF"/>
    <property type="match status" value="1"/>
</dbReference>
<dbReference type="InterPro" id="IPR003141">
    <property type="entry name" value="Pol/His_phosphatase_N"/>
</dbReference>
<dbReference type="SMART" id="SM00481">
    <property type="entry name" value="POLIIIAc"/>
    <property type="match status" value="1"/>
</dbReference>
<dbReference type="Gene3D" id="2.40.50.140">
    <property type="entry name" value="Nucleic acid-binding proteins"/>
    <property type="match status" value="1"/>
</dbReference>
<comment type="catalytic activity">
    <reaction evidence="9">
        <text>DNA(n) + a 2'-deoxyribonucleoside 5'-triphosphate = DNA(n+1) + diphosphate</text>
        <dbReference type="Rhea" id="RHEA:22508"/>
        <dbReference type="Rhea" id="RHEA-COMP:17339"/>
        <dbReference type="Rhea" id="RHEA-COMP:17340"/>
        <dbReference type="ChEBI" id="CHEBI:33019"/>
        <dbReference type="ChEBI" id="CHEBI:61560"/>
        <dbReference type="ChEBI" id="CHEBI:173112"/>
        <dbReference type="EC" id="2.7.7.7"/>
    </reaction>
</comment>
<dbReference type="Pfam" id="PF07733">
    <property type="entry name" value="DNA_pol3_alpha"/>
    <property type="match status" value="1"/>
</dbReference>
<dbReference type="Gene3D" id="3.20.20.140">
    <property type="entry name" value="Metal-dependent hydrolases"/>
    <property type="match status" value="1"/>
</dbReference>
<accession>A0ABT6DMU8</accession>
<dbReference type="PANTHER" id="PTHR32294">
    <property type="entry name" value="DNA POLYMERASE III SUBUNIT ALPHA"/>
    <property type="match status" value="1"/>
</dbReference>
<evidence type="ECO:0000256" key="2">
    <source>
        <dbReference type="ARBA" id="ARBA00022490"/>
    </source>
</evidence>
<dbReference type="InterPro" id="IPR029460">
    <property type="entry name" value="DNAPol_HHH"/>
</dbReference>
<evidence type="ECO:0000313" key="13">
    <source>
        <dbReference type="Proteomes" id="UP001152321"/>
    </source>
</evidence>
<dbReference type="InterPro" id="IPR016195">
    <property type="entry name" value="Pol/histidinol_Pase-like"/>
</dbReference>
<evidence type="ECO:0000256" key="10">
    <source>
        <dbReference type="SAM" id="MobiDB-lite"/>
    </source>
</evidence>
<dbReference type="InterPro" id="IPR040982">
    <property type="entry name" value="DNA_pol3_finger"/>
</dbReference>
<dbReference type="EC" id="2.7.7.7" evidence="1"/>
<evidence type="ECO:0000256" key="8">
    <source>
        <dbReference type="ARBA" id="ARBA00023204"/>
    </source>
</evidence>
<keyword evidence="8" id="KW-0234">DNA repair</keyword>
<evidence type="ECO:0000256" key="7">
    <source>
        <dbReference type="ARBA" id="ARBA00022932"/>
    </source>
</evidence>
<dbReference type="RefSeq" id="WP_277578774.1">
    <property type="nucleotide sequence ID" value="NZ_JANRMI010000003.1"/>
</dbReference>
<dbReference type="InterPro" id="IPR011708">
    <property type="entry name" value="DNA_pol3_alpha_NTPase_dom"/>
</dbReference>
<evidence type="ECO:0000256" key="5">
    <source>
        <dbReference type="ARBA" id="ARBA00022705"/>
    </source>
</evidence>
<keyword evidence="13" id="KW-1185">Reference proteome</keyword>
<dbReference type="GO" id="GO:0003887">
    <property type="term" value="F:DNA-directed DNA polymerase activity"/>
    <property type="evidence" value="ECO:0007669"/>
    <property type="project" value="UniProtKB-EC"/>
</dbReference>
<name>A0ABT6DMU8_9BACT</name>
<comment type="caution">
    <text evidence="12">The sequence shown here is derived from an EMBL/GenBank/DDBJ whole genome shotgun (WGS) entry which is preliminary data.</text>
</comment>
<dbReference type="Proteomes" id="UP001152321">
    <property type="component" value="Unassembled WGS sequence"/>
</dbReference>
<evidence type="ECO:0000256" key="9">
    <source>
        <dbReference type="ARBA" id="ARBA00049244"/>
    </source>
</evidence>
<evidence type="ECO:0000256" key="4">
    <source>
        <dbReference type="ARBA" id="ARBA00022695"/>
    </source>
</evidence>
<keyword evidence="6" id="KW-0227">DNA damage</keyword>
<gene>
    <name evidence="12" type="ORF">NWE73_12240</name>
</gene>
<feature type="compositionally biased region" description="Polar residues" evidence="10">
    <location>
        <begin position="1"/>
        <end position="21"/>
    </location>
</feature>
<organism evidence="12 13">
    <name type="scientific">Bdellovibrio svalbardensis</name>
    <dbReference type="NCBI Taxonomy" id="2972972"/>
    <lineage>
        <taxon>Bacteria</taxon>
        <taxon>Pseudomonadati</taxon>
        <taxon>Bdellovibrionota</taxon>
        <taxon>Bdellovibrionia</taxon>
        <taxon>Bdellovibrionales</taxon>
        <taxon>Pseudobdellovibrionaceae</taxon>
        <taxon>Bdellovibrio</taxon>
    </lineage>
</organism>
<keyword evidence="2" id="KW-0963">Cytoplasm</keyword>
<dbReference type="NCBIfam" id="NF004225">
    <property type="entry name" value="PRK05672.1"/>
    <property type="match status" value="1"/>
</dbReference>
<feature type="domain" description="Polymerase/histidinol phosphatase N-terminal" evidence="11">
    <location>
        <begin position="55"/>
        <end position="133"/>
    </location>
</feature>
<evidence type="ECO:0000256" key="1">
    <source>
        <dbReference type="ARBA" id="ARBA00012417"/>
    </source>
</evidence>
<dbReference type="HAMAP" id="MF_01902">
    <property type="entry name" value="DNApol_error_prone"/>
    <property type="match status" value="1"/>
</dbReference>
<evidence type="ECO:0000256" key="3">
    <source>
        <dbReference type="ARBA" id="ARBA00022679"/>
    </source>
</evidence>
<dbReference type="EMBL" id="JANRMI010000003">
    <property type="protein sequence ID" value="MDG0817141.1"/>
    <property type="molecule type" value="Genomic_DNA"/>
</dbReference>
<dbReference type="Pfam" id="PF14579">
    <property type="entry name" value="HHH_6"/>
    <property type="match status" value="1"/>
</dbReference>
<dbReference type="NCBIfam" id="TIGR00594">
    <property type="entry name" value="polc"/>
    <property type="match status" value="1"/>
</dbReference>
<dbReference type="InterPro" id="IPR004805">
    <property type="entry name" value="DnaE2/DnaE/PolC"/>
</dbReference>
<dbReference type="Pfam" id="PF02811">
    <property type="entry name" value="PHP"/>
    <property type="match status" value="1"/>
</dbReference>
<keyword evidence="5" id="KW-0235">DNA replication</keyword>
<feature type="region of interest" description="Disordered" evidence="10">
    <location>
        <begin position="1"/>
        <end position="44"/>
    </location>
</feature>
<evidence type="ECO:0000313" key="12">
    <source>
        <dbReference type="EMBL" id="MDG0817141.1"/>
    </source>
</evidence>
<dbReference type="Gene3D" id="1.10.150.870">
    <property type="match status" value="1"/>
</dbReference>
<dbReference type="SUPFAM" id="SSF89550">
    <property type="entry name" value="PHP domain-like"/>
    <property type="match status" value="1"/>
</dbReference>